<comment type="caution">
    <text evidence="2">The sequence shown here is derived from an EMBL/GenBank/DDBJ whole genome shotgun (WGS) entry which is preliminary data.</text>
</comment>
<evidence type="ECO:0000313" key="3">
    <source>
        <dbReference type="Proteomes" id="UP000218887"/>
    </source>
</evidence>
<dbReference type="GO" id="GO:0008080">
    <property type="term" value="F:N-acetyltransferase activity"/>
    <property type="evidence" value="ECO:0007669"/>
    <property type="project" value="TreeGrafter"/>
</dbReference>
<dbReference type="PROSITE" id="PS51186">
    <property type="entry name" value="GNAT"/>
    <property type="match status" value="1"/>
</dbReference>
<dbReference type="AlphaFoldDB" id="A0A2A2IAX0"/>
<dbReference type="Pfam" id="PF00583">
    <property type="entry name" value="Acetyltransf_1"/>
    <property type="match status" value="1"/>
</dbReference>
<dbReference type="InterPro" id="IPR016181">
    <property type="entry name" value="Acyl_CoA_acyltransferase"/>
</dbReference>
<dbReference type="OrthoDB" id="156739at2"/>
<organism evidence="2 3">
    <name type="scientific">Virgibacillus profundi</name>
    <dbReference type="NCBI Taxonomy" id="2024555"/>
    <lineage>
        <taxon>Bacteria</taxon>
        <taxon>Bacillati</taxon>
        <taxon>Bacillota</taxon>
        <taxon>Bacilli</taxon>
        <taxon>Bacillales</taxon>
        <taxon>Bacillaceae</taxon>
        <taxon>Virgibacillus</taxon>
    </lineage>
</organism>
<keyword evidence="3" id="KW-1185">Reference proteome</keyword>
<dbReference type="InterPro" id="IPR039143">
    <property type="entry name" value="GNPNAT1-like"/>
</dbReference>
<reference evidence="2 3" key="1">
    <citation type="submission" date="2017-08" db="EMBL/GenBank/DDBJ databases">
        <title>Virgibacillus indicus sp. nov. and Virgibacillus profoundi sp. nov, two moderately halophilic bacteria isolated from marine sediment by using the Microfluidic Streak Plate.</title>
        <authorList>
            <person name="Xu B."/>
            <person name="Hu B."/>
            <person name="Wang J."/>
            <person name="Zhu Y."/>
            <person name="Huang L."/>
            <person name="Du W."/>
            <person name="Huang Y."/>
        </authorList>
    </citation>
    <scope>NUCLEOTIDE SEQUENCE [LARGE SCALE GENOMIC DNA]</scope>
    <source>
        <strain evidence="2 3">IO3-P3-H5</strain>
    </source>
</reference>
<sequence>MGIDVIYRKAKNSDREDLYVMAKKLATSFDVNEPDFSNVFKSLLDDESVDLILADKEQNLIGYVFVLHHPAFYANGIITWVEELFVIEEYRGKKIGKHLMAEAEKLSKERGSKLVALATRRADKFYKSIGYDESAMYYKKTF</sequence>
<dbReference type="EMBL" id="NPOA01000008">
    <property type="protein sequence ID" value="PAV29141.1"/>
    <property type="molecule type" value="Genomic_DNA"/>
</dbReference>
<dbReference type="Proteomes" id="UP000218887">
    <property type="component" value="Unassembled WGS sequence"/>
</dbReference>
<dbReference type="InterPro" id="IPR000182">
    <property type="entry name" value="GNAT_dom"/>
</dbReference>
<feature type="domain" description="N-acetyltransferase" evidence="1">
    <location>
        <begin position="5"/>
        <end position="142"/>
    </location>
</feature>
<dbReference type="SUPFAM" id="SSF55729">
    <property type="entry name" value="Acyl-CoA N-acyltransferases (Nat)"/>
    <property type="match status" value="1"/>
</dbReference>
<dbReference type="CDD" id="cd04301">
    <property type="entry name" value="NAT_SF"/>
    <property type="match status" value="1"/>
</dbReference>
<proteinExistence type="predicted"/>
<dbReference type="Gene3D" id="3.40.630.30">
    <property type="match status" value="1"/>
</dbReference>
<dbReference type="PANTHER" id="PTHR13355">
    <property type="entry name" value="GLUCOSAMINE 6-PHOSPHATE N-ACETYLTRANSFERASE"/>
    <property type="match status" value="1"/>
</dbReference>
<dbReference type="RefSeq" id="WP_095655813.1">
    <property type="nucleotide sequence ID" value="NZ_NPOA01000008.1"/>
</dbReference>
<accession>A0A2A2IAX0</accession>
<protein>
    <recommendedName>
        <fullName evidence="1">N-acetyltransferase domain-containing protein</fullName>
    </recommendedName>
</protein>
<dbReference type="PANTHER" id="PTHR13355:SF23">
    <property type="entry name" value="FAMILY N-ACETYLTRANSFERASE, PUTATIVE (AFU_ORTHOLOGUE AFUA_3G00870)-RELATED"/>
    <property type="match status" value="1"/>
</dbReference>
<evidence type="ECO:0000313" key="2">
    <source>
        <dbReference type="EMBL" id="PAV29141.1"/>
    </source>
</evidence>
<evidence type="ECO:0000259" key="1">
    <source>
        <dbReference type="PROSITE" id="PS51186"/>
    </source>
</evidence>
<name>A0A2A2IAX0_9BACI</name>
<gene>
    <name evidence="2" type="ORF">CIL05_12120</name>
</gene>